<proteinExistence type="predicted"/>
<dbReference type="Proteomes" id="UP000277094">
    <property type="component" value="Unassembled WGS sequence"/>
</dbReference>
<dbReference type="EMBL" id="RJSG01000002">
    <property type="protein sequence ID" value="RNL80374.1"/>
    <property type="molecule type" value="Genomic_DNA"/>
</dbReference>
<evidence type="ECO:0000256" key="1">
    <source>
        <dbReference type="ARBA" id="ARBA00004651"/>
    </source>
</evidence>
<dbReference type="OrthoDB" id="5241646at2"/>
<evidence type="ECO:0000313" key="8">
    <source>
        <dbReference type="Proteomes" id="UP000277094"/>
    </source>
</evidence>
<feature type="transmembrane region" description="Helical" evidence="6">
    <location>
        <begin position="331"/>
        <end position="352"/>
    </location>
</feature>
<dbReference type="InterPro" id="IPR019108">
    <property type="entry name" value="Caa3_assmbl_CtaG-rel"/>
</dbReference>
<keyword evidence="8" id="KW-1185">Reference proteome</keyword>
<comment type="subcellular location">
    <subcellularLocation>
        <location evidence="1">Cell membrane</location>
        <topology evidence="1">Multi-pass membrane protein</topology>
    </subcellularLocation>
</comment>
<comment type="caution">
    <text evidence="7">The sequence shown here is derived from an EMBL/GenBank/DDBJ whole genome shotgun (WGS) entry which is preliminary data.</text>
</comment>
<evidence type="ECO:0000313" key="7">
    <source>
        <dbReference type="EMBL" id="RNL80374.1"/>
    </source>
</evidence>
<evidence type="ECO:0000256" key="6">
    <source>
        <dbReference type="SAM" id="Phobius"/>
    </source>
</evidence>
<dbReference type="GO" id="GO:0005886">
    <property type="term" value="C:plasma membrane"/>
    <property type="evidence" value="ECO:0007669"/>
    <property type="project" value="UniProtKB-SubCell"/>
</dbReference>
<keyword evidence="2" id="KW-1003">Cell membrane</keyword>
<evidence type="ECO:0000256" key="3">
    <source>
        <dbReference type="ARBA" id="ARBA00022692"/>
    </source>
</evidence>
<feature type="transmembrane region" description="Helical" evidence="6">
    <location>
        <begin position="247"/>
        <end position="265"/>
    </location>
</feature>
<feature type="transmembrane region" description="Helical" evidence="6">
    <location>
        <begin position="134"/>
        <end position="156"/>
    </location>
</feature>
<feature type="transmembrane region" description="Helical" evidence="6">
    <location>
        <begin position="211"/>
        <end position="235"/>
    </location>
</feature>
<evidence type="ECO:0000256" key="2">
    <source>
        <dbReference type="ARBA" id="ARBA00022475"/>
    </source>
</evidence>
<keyword evidence="3 6" id="KW-0812">Transmembrane</keyword>
<protein>
    <submittedName>
        <fullName evidence="7">Cytochrome c oxidase assembly protein</fullName>
    </submittedName>
</protein>
<feature type="transmembrane region" description="Helical" evidence="6">
    <location>
        <begin position="277"/>
        <end position="297"/>
    </location>
</feature>
<dbReference type="Pfam" id="PF09678">
    <property type="entry name" value="Caa3_CtaG"/>
    <property type="match status" value="1"/>
</dbReference>
<feature type="transmembrane region" description="Helical" evidence="6">
    <location>
        <begin position="168"/>
        <end position="190"/>
    </location>
</feature>
<evidence type="ECO:0000256" key="5">
    <source>
        <dbReference type="ARBA" id="ARBA00023136"/>
    </source>
</evidence>
<keyword evidence="5 6" id="KW-0472">Membrane</keyword>
<sequence>MLGRSWCPCRRDAGITDAVATRSLCREPSAVPPRPPVLRTCFAEGYGRGWCDSRETPAFYPVLVLNPLLQTLPALVVPASDATPDLPRFTVGTIFTQWGIDPILFVVTVWVAGLYLVGVWMLRHRGDAWPVGRTLAFVVGGMGSFYFATQSGLSAYDTTLLSAHMVQHMILSMVVPLFLALGAPVTLALRTLPSSPRGVLMALLHSRLAKVLTFAPLTLALYIASPWALYFSGWYSASLHHTFVHELMHVHLVLVGSLFFWPLMGIDPLPGRLQYPFRLLMIFLTLPFHAFLGVTIMSQSKLIGGDWYPNLHRTMSWLPDPLDDQHVAGGILWSSGDLIGLLFFAVLFVQWVRASMQEAKREDRRLDRLERQQRTAPGG</sequence>
<accession>A0A3N0DXN6</accession>
<reference evidence="7 8" key="1">
    <citation type="submission" date="2018-11" db="EMBL/GenBank/DDBJ databases">
        <authorList>
            <person name="Li F."/>
        </authorList>
    </citation>
    <scope>NUCLEOTIDE SEQUENCE [LARGE SCALE GENOMIC DNA]</scope>
    <source>
        <strain evidence="7 8">KIS18-7</strain>
    </source>
</reference>
<gene>
    <name evidence="7" type="ORF">EFL95_08435</name>
</gene>
<evidence type="ECO:0000256" key="4">
    <source>
        <dbReference type="ARBA" id="ARBA00022989"/>
    </source>
</evidence>
<keyword evidence="4 6" id="KW-1133">Transmembrane helix</keyword>
<name>A0A3N0DXN6_9ACTN</name>
<dbReference type="AlphaFoldDB" id="A0A3N0DXN6"/>
<organism evidence="7 8">
    <name type="scientific">Nocardioides marmorisolisilvae</name>
    <dbReference type="NCBI Taxonomy" id="1542737"/>
    <lineage>
        <taxon>Bacteria</taxon>
        <taxon>Bacillati</taxon>
        <taxon>Actinomycetota</taxon>
        <taxon>Actinomycetes</taxon>
        <taxon>Propionibacteriales</taxon>
        <taxon>Nocardioidaceae</taxon>
        <taxon>Nocardioides</taxon>
    </lineage>
</organism>
<feature type="transmembrane region" description="Helical" evidence="6">
    <location>
        <begin position="103"/>
        <end position="122"/>
    </location>
</feature>